<dbReference type="EMBL" id="HBUE01051176">
    <property type="protein sequence ID" value="CAG6464481.1"/>
    <property type="molecule type" value="Transcribed_RNA"/>
</dbReference>
<accession>A0A8D8B2Z9</accession>
<proteinExistence type="predicted"/>
<evidence type="ECO:0000313" key="1">
    <source>
        <dbReference type="EMBL" id="CAG6464481.1"/>
    </source>
</evidence>
<sequence>MHISVRSSSLKISLLFRSRVMVGLLSRISKAHHIDEKYPIAGSDGTIIPTGETRTRNCCIHTLELTHTNELISTGLTGERISRLLFLLLCSFSRLLFLLLFERGDWLCESFLFRLTHRFVRCSLFHRRRFRFALLMQFWENAENLMI</sequence>
<protein>
    <submittedName>
        <fullName evidence="1">(northern house mosquito) hypothetical protein</fullName>
    </submittedName>
</protein>
<dbReference type="AlphaFoldDB" id="A0A8D8B2Z9"/>
<organism evidence="1">
    <name type="scientific">Culex pipiens</name>
    <name type="common">House mosquito</name>
    <dbReference type="NCBI Taxonomy" id="7175"/>
    <lineage>
        <taxon>Eukaryota</taxon>
        <taxon>Metazoa</taxon>
        <taxon>Ecdysozoa</taxon>
        <taxon>Arthropoda</taxon>
        <taxon>Hexapoda</taxon>
        <taxon>Insecta</taxon>
        <taxon>Pterygota</taxon>
        <taxon>Neoptera</taxon>
        <taxon>Endopterygota</taxon>
        <taxon>Diptera</taxon>
        <taxon>Nematocera</taxon>
        <taxon>Culicoidea</taxon>
        <taxon>Culicidae</taxon>
        <taxon>Culicinae</taxon>
        <taxon>Culicini</taxon>
        <taxon>Culex</taxon>
        <taxon>Culex</taxon>
    </lineage>
</organism>
<reference evidence="1" key="1">
    <citation type="submission" date="2021-05" db="EMBL/GenBank/DDBJ databases">
        <authorList>
            <person name="Alioto T."/>
            <person name="Alioto T."/>
            <person name="Gomez Garrido J."/>
        </authorList>
    </citation>
    <scope>NUCLEOTIDE SEQUENCE</scope>
</reference>
<name>A0A8D8B2Z9_CULPI</name>